<feature type="domain" description="HTH arsR-type" evidence="1">
    <location>
        <begin position="1"/>
        <end position="91"/>
    </location>
</feature>
<dbReference type="PROSITE" id="PS50987">
    <property type="entry name" value="HTH_ARSR_2"/>
    <property type="match status" value="1"/>
</dbReference>
<dbReference type="EMBL" id="BLJE01000011">
    <property type="protein sequence ID" value="GFE67304.1"/>
    <property type="molecule type" value="Genomic_DNA"/>
</dbReference>
<dbReference type="InterPro" id="IPR011991">
    <property type="entry name" value="ArsR-like_HTH"/>
</dbReference>
<dbReference type="CDD" id="cd00090">
    <property type="entry name" value="HTH_ARSR"/>
    <property type="match status" value="1"/>
</dbReference>
<dbReference type="InterPro" id="IPR036390">
    <property type="entry name" value="WH_DNA-bd_sf"/>
</dbReference>
<dbReference type="NCBIfam" id="NF033788">
    <property type="entry name" value="HTH_metalloreg"/>
    <property type="match status" value="1"/>
</dbReference>
<proteinExistence type="predicted"/>
<dbReference type="RefSeq" id="WP_159811145.1">
    <property type="nucleotide sequence ID" value="NZ_BLJE01000011.1"/>
</dbReference>
<dbReference type="GO" id="GO:0003700">
    <property type="term" value="F:DNA-binding transcription factor activity"/>
    <property type="evidence" value="ECO:0007669"/>
    <property type="project" value="InterPro"/>
</dbReference>
<dbReference type="PANTHER" id="PTHR38600">
    <property type="entry name" value="TRANSCRIPTIONAL REGULATORY PROTEIN"/>
    <property type="match status" value="1"/>
</dbReference>
<dbReference type="InterPro" id="IPR001845">
    <property type="entry name" value="HTH_ArsR_DNA-bd_dom"/>
</dbReference>
<comment type="caution">
    <text evidence="2">The sequence shown here is derived from an EMBL/GenBank/DDBJ whole genome shotgun (WGS) entry which is preliminary data.</text>
</comment>
<evidence type="ECO:0000313" key="2">
    <source>
        <dbReference type="EMBL" id="GFE67304.1"/>
    </source>
</evidence>
<accession>A0A6N6JMC9</accession>
<dbReference type="Pfam" id="PF12840">
    <property type="entry name" value="HTH_20"/>
    <property type="match status" value="1"/>
</dbReference>
<dbReference type="AlphaFoldDB" id="A0A6N6JMC9"/>
<keyword evidence="3" id="KW-1185">Reference proteome</keyword>
<organism evidence="2 3">
    <name type="scientific">Litoreibacter roseus</name>
    <dbReference type="NCBI Taxonomy" id="2601869"/>
    <lineage>
        <taxon>Bacteria</taxon>
        <taxon>Pseudomonadati</taxon>
        <taxon>Pseudomonadota</taxon>
        <taxon>Alphaproteobacteria</taxon>
        <taxon>Rhodobacterales</taxon>
        <taxon>Roseobacteraceae</taxon>
        <taxon>Litoreibacter</taxon>
    </lineage>
</organism>
<dbReference type="Proteomes" id="UP000436822">
    <property type="component" value="Unassembled WGS sequence"/>
</dbReference>
<dbReference type="InterPro" id="IPR036388">
    <property type="entry name" value="WH-like_DNA-bd_sf"/>
</dbReference>
<evidence type="ECO:0000313" key="3">
    <source>
        <dbReference type="Proteomes" id="UP000436822"/>
    </source>
</evidence>
<dbReference type="SMART" id="SM00418">
    <property type="entry name" value="HTH_ARSR"/>
    <property type="match status" value="1"/>
</dbReference>
<dbReference type="SUPFAM" id="SSF46785">
    <property type="entry name" value="Winged helix' DNA-binding domain"/>
    <property type="match status" value="1"/>
</dbReference>
<reference evidence="2 3" key="1">
    <citation type="submission" date="2019-12" db="EMBL/GenBank/DDBJ databases">
        <title>Litoreibacter badius sp. nov., a novel bacteriochlorophyll a-containing bacterium in the genus Litoreibacter.</title>
        <authorList>
            <person name="Kanamuro M."/>
            <person name="Takabe Y."/>
            <person name="Mori K."/>
            <person name="Takaichi S."/>
            <person name="Hanada S."/>
        </authorList>
    </citation>
    <scope>NUCLEOTIDE SEQUENCE [LARGE SCALE GENOMIC DNA]</scope>
    <source>
        <strain evidence="2 3">K6</strain>
    </source>
</reference>
<dbReference type="OrthoDB" id="9790747at2"/>
<dbReference type="Gene3D" id="1.10.10.10">
    <property type="entry name" value="Winged helix-like DNA-binding domain superfamily/Winged helix DNA-binding domain"/>
    <property type="match status" value="1"/>
</dbReference>
<gene>
    <name evidence="2" type="ORF">KIN_43780</name>
</gene>
<protein>
    <recommendedName>
        <fullName evidence="1">HTH arsR-type domain-containing protein</fullName>
    </recommendedName>
</protein>
<dbReference type="PANTHER" id="PTHR38600:SF2">
    <property type="entry name" value="SLL0088 PROTEIN"/>
    <property type="match status" value="1"/>
</dbReference>
<name>A0A6N6JMC9_9RHOB</name>
<sequence>MDKHLHHTFHALGDATRLAVVEQLLKGPASVSELAGPHDMALPAFTKHLRVLEGAGLISSQKKGRVRTCFIQAPTMRDLQGWFAQRQRMWEARLDNLAAYVEDNGKG</sequence>
<dbReference type="PRINTS" id="PR00778">
    <property type="entry name" value="HTHARSR"/>
</dbReference>
<evidence type="ECO:0000259" key="1">
    <source>
        <dbReference type="PROSITE" id="PS50987"/>
    </source>
</evidence>